<dbReference type="GO" id="GO:0008080">
    <property type="term" value="F:N-acetyltransferase activity"/>
    <property type="evidence" value="ECO:0007669"/>
    <property type="project" value="InterPro"/>
</dbReference>
<dbReference type="OrthoDB" id="9803233at2"/>
<accession>A0A3N0BP66</accession>
<evidence type="ECO:0000259" key="2">
    <source>
        <dbReference type="PROSITE" id="PS51186"/>
    </source>
</evidence>
<keyword evidence="1 3" id="KW-0808">Transferase</keyword>
<dbReference type="Gene3D" id="3.40.630.30">
    <property type="match status" value="1"/>
</dbReference>
<keyword evidence="4" id="KW-1185">Reference proteome</keyword>
<feature type="domain" description="N-acetyltransferase" evidence="2">
    <location>
        <begin position="5"/>
        <end position="152"/>
    </location>
</feature>
<dbReference type="InterPro" id="IPR050769">
    <property type="entry name" value="NAT_camello-type"/>
</dbReference>
<gene>
    <name evidence="3" type="ORF">D7004_16975</name>
</gene>
<dbReference type="AlphaFoldDB" id="A0A3N0BP66"/>
<dbReference type="EMBL" id="RBEE01000043">
    <property type="protein sequence ID" value="RNL50589.1"/>
    <property type="molecule type" value="Genomic_DNA"/>
</dbReference>
<dbReference type="CDD" id="cd04301">
    <property type="entry name" value="NAT_SF"/>
    <property type="match status" value="1"/>
</dbReference>
<dbReference type="PANTHER" id="PTHR13947:SF37">
    <property type="entry name" value="LD18367P"/>
    <property type="match status" value="1"/>
</dbReference>
<sequence length="156" mass="17673">MNDLVLIRTNSDNADFRQLVALLDKDLAIRDGDEHAFYAQFNKVDTIKEVVVAYQNKIPVACGAIKTFSDSAAEVKRMFVHLDYRKQGIAAKVLSELETWATELKYNKCVLETGKKQPEAISLYQKMGYHITENYGQYIGVDNSVCMSKVLLDTKK</sequence>
<dbReference type="InterPro" id="IPR016181">
    <property type="entry name" value="Acyl_CoA_acyltransferase"/>
</dbReference>
<dbReference type="SUPFAM" id="SSF55729">
    <property type="entry name" value="Acyl-CoA N-acyltransferases (Nat)"/>
    <property type="match status" value="1"/>
</dbReference>
<dbReference type="Pfam" id="PF13508">
    <property type="entry name" value="Acetyltransf_7"/>
    <property type="match status" value="1"/>
</dbReference>
<dbReference type="PANTHER" id="PTHR13947">
    <property type="entry name" value="GNAT FAMILY N-ACETYLTRANSFERASE"/>
    <property type="match status" value="1"/>
</dbReference>
<name>A0A3N0BP66_9SPHI</name>
<evidence type="ECO:0000313" key="4">
    <source>
        <dbReference type="Proteomes" id="UP000274046"/>
    </source>
</evidence>
<dbReference type="PROSITE" id="PS51186">
    <property type="entry name" value="GNAT"/>
    <property type="match status" value="1"/>
</dbReference>
<dbReference type="InterPro" id="IPR000182">
    <property type="entry name" value="GNAT_dom"/>
</dbReference>
<reference evidence="3 4" key="1">
    <citation type="submission" date="2018-10" db="EMBL/GenBank/DDBJ databases">
        <title>Genome sequencing of Pedobacter jejuensis TNB23.</title>
        <authorList>
            <person name="Cho Y.-J."/>
            <person name="Cho A."/>
            <person name="Kim O.-S."/>
        </authorList>
    </citation>
    <scope>NUCLEOTIDE SEQUENCE [LARGE SCALE GENOMIC DNA]</scope>
    <source>
        <strain evidence="3 4">TNB23</strain>
    </source>
</reference>
<evidence type="ECO:0000256" key="1">
    <source>
        <dbReference type="ARBA" id="ARBA00022679"/>
    </source>
</evidence>
<organism evidence="3 4">
    <name type="scientific">Pedobacter jejuensis</name>
    <dbReference type="NCBI Taxonomy" id="1268550"/>
    <lineage>
        <taxon>Bacteria</taxon>
        <taxon>Pseudomonadati</taxon>
        <taxon>Bacteroidota</taxon>
        <taxon>Sphingobacteriia</taxon>
        <taxon>Sphingobacteriales</taxon>
        <taxon>Sphingobacteriaceae</taxon>
        <taxon>Pedobacter</taxon>
    </lineage>
</organism>
<protein>
    <submittedName>
        <fullName evidence="3">N-acetyltransferase</fullName>
    </submittedName>
</protein>
<dbReference type="RefSeq" id="WP_123207016.1">
    <property type="nucleotide sequence ID" value="NZ_RBEE01000043.1"/>
</dbReference>
<comment type="caution">
    <text evidence="3">The sequence shown here is derived from an EMBL/GenBank/DDBJ whole genome shotgun (WGS) entry which is preliminary data.</text>
</comment>
<evidence type="ECO:0000313" key="3">
    <source>
        <dbReference type="EMBL" id="RNL50589.1"/>
    </source>
</evidence>
<proteinExistence type="predicted"/>
<dbReference type="Proteomes" id="UP000274046">
    <property type="component" value="Unassembled WGS sequence"/>
</dbReference>